<organism evidence="1 2">
    <name type="scientific">Carpinus fangiana</name>
    <dbReference type="NCBI Taxonomy" id="176857"/>
    <lineage>
        <taxon>Eukaryota</taxon>
        <taxon>Viridiplantae</taxon>
        <taxon>Streptophyta</taxon>
        <taxon>Embryophyta</taxon>
        <taxon>Tracheophyta</taxon>
        <taxon>Spermatophyta</taxon>
        <taxon>Magnoliopsida</taxon>
        <taxon>eudicotyledons</taxon>
        <taxon>Gunneridae</taxon>
        <taxon>Pentapetalae</taxon>
        <taxon>rosids</taxon>
        <taxon>fabids</taxon>
        <taxon>Fagales</taxon>
        <taxon>Betulaceae</taxon>
        <taxon>Carpinus</taxon>
    </lineage>
</organism>
<dbReference type="Pfam" id="PF07800">
    <property type="entry name" value="DUF1644"/>
    <property type="match status" value="1"/>
</dbReference>
<keyword evidence="2" id="KW-1185">Reference proteome</keyword>
<dbReference type="PANTHER" id="PTHR31197">
    <property type="entry name" value="OS01G0612600 PROTEIN"/>
    <property type="match status" value="1"/>
</dbReference>
<evidence type="ECO:0000313" key="1">
    <source>
        <dbReference type="EMBL" id="KAE8077395.1"/>
    </source>
</evidence>
<dbReference type="InterPro" id="IPR012866">
    <property type="entry name" value="DUF1644"/>
</dbReference>
<reference evidence="1 2" key="1">
    <citation type="submission" date="2019-06" db="EMBL/GenBank/DDBJ databases">
        <title>A chromosomal-level reference genome of Carpinus fangiana (Coryloideae, Betulaceae).</title>
        <authorList>
            <person name="Yang X."/>
            <person name="Wang Z."/>
            <person name="Zhang L."/>
            <person name="Hao G."/>
            <person name="Liu J."/>
            <person name="Yang Y."/>
        </authorList>
    </citation>
    <scope>NUCLEOTIDE SEQUENCE [LARGE SCALE GENOMIC DNA]</scope>
    <source>
        <strain evidence="1">Cfa_2016G</strain>
        <tissue evidence="1">Leaf</tissue>
    </source>
</reference>
<dbReference type="AlphaFoldDB" id="A0A5N6RED7"/>
<protein>
    <submittedName>
        <fullName evidence="1">Uncharacterized protein</fullName>
    </submittedName>
</protein>
<dbReference type="OrthoDB" id="1921166at2759"/>
<dbReference type="PANTHER" id="PTHR31197:SF21">
    <property type="entry name" value="C2H2-TYPE DOMAIN-CONTAINING PROTEIN"/>
    <property type="match status" value="1"/>
</dbReference>
<sequence length="324" mass="37342">MAKFSKLQRKTNSRRHQATPYAFSSCSRNVFKRVLLKKRRSRASEKKHWKDATCSVCLEYPHNAVLLLCSSYDKGCRPYMCATSHRYSNCLEQYKKAYTKVNPIQSSQHWTELMENSSLSSGLQHHNEKMEVPELLCPLCRGQVKGWTVVEPARKYLNAKKRACMLDDCSFVGSYKELRKHVRTKHPLACPRAVDPILEEKWKRLEREREQNDVISTIISSTPGAVVLGDYVIEPNFGGSYSDYDTDLEDSLDGAFFRLASLTRGENRGIYSSGRYNRHRDLFNVDFGRRSAFAFRPVASYGQGLVVGPGRSRRQWRHRRATLL</sequence>
<name>A0A5N6RED7_9ROSI</name>
<gene>
    <name evidence="1" type="ORF">FH972_015962</name>
</gene>
<dbReference type="Proteomes" id="UP000327013">
    <property type="component" value="Chromosome 6"/>
</dbReference>
<evidence type="ECO:0000313" key="2">
    <source>
        <dbReference type="Proteomes" id="UP000327013"/>
    </source>
</evidence>
<dbReference type="EMBL" id="CM017326">
    <property type="protein sequence ID" value="KAE8077395.1"/>
    <property type="molecule type" value="Genomic_DNA"/>
</dbReference>
<dbReference type="PROSITE" id="PS51257">
    <property type="entry name" value="PROKAR_LIPOPROTEIN"/>
    <property type="match status" value="1"/>
</dbReference>
<accession>A0A5N6RED7</accession>
<proteinExistence type="predicted"/>